<accession>G2YSM8</accession>
<organism evidence="1 2">
    <name type="scientific">Botryotinia fuckeliana (strain T4)</name>
    <name type="common">Noble rot fungus</name>
    <name type="synonym">Botrytis cinerea</name>
    <dbReference type="NCBI Taxonomy" id="999810"/>
    <lineage>
        <taxon>Eukaryota</taxon>
        <taxon>Fungi</taxon>
        <taxon>Dikarya</taxon>
        <taxon>Ascomycota</taxon>
        <taxon>Pezizomycotina</taxon>
        <taxon>Leotiomycetes</taxon>
        <taxon>Helotiales</taxon>
        <taxon>Sclerotiniaceae</taxon>
        <taxon>Botrytis</taxon>
    </lineage>
</organism>
<evidence type="ECO:0000313" key="1">
    <source>
        <dbReference type="EMBL" id="CCD54626.1"/>
    </source>
</evidence>
<dbReference type="InParanoid" id="G2YSM8"/>
<gene>
    <name evidence="1" type="ORF">BofuT4_uP126740.1</name>
</gene>
<name>G2YSM8_BOTF4</name>
<sequence>MPTFAISGFESRRSRRSNIRGLDIQLLNLYNQIVSLVIWMSSQVITAKAIILDELGFRARSHPQL</sequence>
<dbReference type="HOGENOM" id="CLU_2849459_0_0_1"/>
<dbReference type="Proteomes" id="UP000008177">
    <property type="component" value="Unplaced contigs"/>
</dbReference>
<proteinExistence type="predicted"/>
<protein>
    <submittedName>
        <fullName evidence="1">Uncharacterized protein</fullName>
    </submittedName>
</protein>
<reference evidence="2" key="1">
    <citation type="journal article" date="2011" name="PLoS Genet.">
        <title>Genomic analysis of the necrotrophic fungal pathogens Sclerotinia sclerotiorum and Botrytis cinerea.</title>
        <authorList>
            <person name="Amselem J."/>
            <person name="Cuomo C.A."/>
            <person name="van Kan J.A."/>
            <person name="Viaud M."/>
            <person name="Benito E.P."/>
            <person name="Couloux A."/>
            <person name="Coutinho P.M."/>
            <person name="de Vries R.P."/>
            <person name="Dyer P.S."/>
            <person name="Fillinger S."/>
            <person name="Fournier E."/>
            <person name="Gout L."/>
            <person name="Hahn M."/>
            <person name="Kohn L."/>
            <person name="Lapalu N."/>
            <person name="Plummer K.M."/>
            <person name="Pradier J.M."/>
            <person name="Quevillon E."/>
            <person name="Sharon A."/>
            <person name="Simon A."/>
            <person name="ten Have A."/>
            <person name="Tudzynski B."/>
            <person name="Tudzynski P."/>
            <person name="Wincker P."/>
            <person name="Andrew M."/>
            <person name="Anthouard V."/>
            <person name="Beever R.E."/>
            <person name="Beffa R."/>
            <person name="Benoit I."/>
            <person name="Bouzid O."/>
            <person name="Brault B."/>
            <person name="Chen Z."/>
            <person name="Choquer M."/>
            <person name="Collemare J."/>
            <person name="Cotton P."/>
            <person name="Danchin E.G."/>
            <person name="Da Silva C."/>
            <person name="Gautier A."/>
            <person name="Giraud C."/>
            <person name="Giraud T."/>
            <person name="Gonzalez C."/>
            <person name="Grossetete S."/>
            <person name="Guldener U."/>
            <person name="Henrissat B."/>
            <person name="Howlett B.J."/>
            <person name="Kodira C."/>
            <person name="Kretschmer M."/>
            <person name="Lappartient A."/>
            <person name="Leroch M."/>
            <person name="Levis C."/>
            <person name="Mauceli E."/>
            <person name="Neuveglise C."/>
            <person name="Oeser B."/>
            <person name="Pearson M."/>
            <person name="Poulain J."/>
            <person name="Poussereau N."/>
            <person name="Quesneville H."/>
            <person name="Rascle C."/>
            <person name="Schumacher J."/>
            <person name="Segurens B."/>
            <person name="Sexton A."/>
            <person name="Silva E."/>
            <person name="Sirven C."/>
            <person name="Soanes D.M."/>
            <person name="Talbot N.J."/>
            <person name="Templeton M."/>
            <person name="Yandava C."/>
            <person name="Yarden O."/>
            <person name="Zeng Q."/>
            <person name="Rollins J.A."/>
            <person name="Lebrun M.H."/>
            <person name="Dickman M."/>
        </authorList>
    </citation>
    <scope>NUCLEOTIDE SEQUENCE [LARGE SCALE GENOMIC DNA]</scope>
    <source>
        <strain evidence="2">T4</strain>
    </source>
</reference>
<evidence type="ECO:0000313" key="2">
    <source>
        <dbReference type="Proteomes" id="UP000008177"/>
    </source>
</evidence>
<dbReference type="AlphaFoldDB" id="G2YSM8"/>
<dbReference type="EMBL" id="FQ790351">
    <property type="protein sequence ID" value="CCD54626.1"/>
    <property type="molecule type" value="Genomic_DNA"/>
</dbReference>